<feature type="transmembrane region" description="Helical" evidence="1">
    <location>
        <begin position="95"/>
        <end position="117"/>
    </location>
</feature>
<keyword evidence="1" id="KW-1133">Transmembrane helix</keyword>
<organism evidence="2 3">
    <name type="scientific">Kribbella amoyensis</name>
    <dbReference type="NCBI Taxonomy" id="996641"/>
    <lineage>
        <taxon>Bacteria</taxon>
        <taxon>Bacillati</taxon>
        <taxon>Actinomycetota</taxon>
        <taxon>Actinomycetes</taxon>
        <taxon>Propionibacteriales</taxon>
        <taxon>Kribbellaceae</taxon>
        <taxon>Kribbella</taxon>
    </lineage>
</organism>
<name>A0A561BUW7_9ACTN</name>
<feature type="transmembrane region" description="Helical" evidence="1">
    <location>
        <begin position="207"/>
        <end position="226"/>
    </location>
</feature>
<keyword evidence="1" id="KW-0472">Membrane</keyword>
<comment type="caution">
    <text evidence="2">The sequence shown here is derived from an EMBL/GenBank/DDBJ whole genome shotgun (WGS) entry which is preliminary data.</text>
</comment>
<dbReference type="Pfam" id="PF12679">
    <property type="entry name" value="ABC2_membrane_2"/>
    <property type="match status" value="1"/>
</dbReference>
<accession>A0A561BUW7</accession>
<evidence type="ECO:0000313" key="2">
    <source>
        <dbReference type="EMBL" id="TWD82704.1"/>
    </source>
</evidence>
<dbReference type="AlphaFoldDB" id="A0A561BUW7"/>
<keyword evidence="3" id="KW-1185">Reference proteome</keyword>
<dbReference type="Proteomes" id="UP000318380">
    <property type="component" value="Unassembled WGS sequence"/>
</dbReference>
<feature type="transmembrane region" description="Helical" evidence="1">
    <location>
        <begin position="52"/>
        <end position="74"/>
    </location>
</feature>
<dbReference type="RefSeq" id="WP_145808484.1">
    <property type="nucleotide sequence ID" value="NZ_VIVK01000001.1"/>
</dbReference>
<dbReference type="GO" id="GO:0140359">
    <property type="term" value="F:ABC-type transporter activity"/>
    <property type="evidence" value="ECO:0007669"/>
    <property type="project" value="InterPro"/>
</dbReference>
<dbReference type="PANTHER" id="PTHR37305:SF1">
    <property type="entry name" value="MEMBRANE PROTEIN"/>
    <property type="match status" value="1"/>
</dbReference>
<dbReference type="PANTHER" id="PTHR37305">
    <property type="entry name" value="INTEGRAL MEMBRANE PROTEIN-RELATED"/>
    <property type="match status" value="1"/>
</dbReference>
<dbReference type="EMBL" id="VIVK01000001">
    <property type="protein sequence ID" value="TWD82704.1"/>
    <property type="molecule type" value="Genomic_DNA"/>
</dbReference>
<dbReference type="GO" id="GO:0005886">
    <property type="term" value="C:plasma membrane"/>
    <property type="evidence" value="ECO:0007669"/>
    <property type="project" value="UniProtKB-SubCell"/>
</dbReference>
<feature type="transmembrane region" description="Helical" evidence="1">
    <location>
        <begin position="20"/>
        <end position="40"/>
    </location>
</feature>
<gene>
    <name evidence="2" type="ORF">FB561_3844</name>
</gene>
<feature type="transmembrane region" description="Helical" evidence="1">
    <location>
        <begin position="157"/>
        <end position="176"/>
    </location>
</feature>
<evidence type="ECO:0000256" key="1">
    <source>
        <dbReference type="SAM" id="Phobius"/>
    </source>
</evidence>
<proteinExistence type="predicted"/>
<reference evidence="2 3" key="1">
    <citation type="submission" date="2019-06" db="EMBL/GenBank/DDBJ databases">
        <title>Sequencing the genomes of 1000 actinobacteria strains.</title>
        <authorList>
            <person name="Klenk H.-P."/>
        </authorList>
    </citation>
    <scope>NUCLEOTIDE SEQUENCE [LARGE SCALE GENOMIC DNA]</scope>
    <source>
        <strain evidence="2 3">DSM 24683</strain>
    </source>
</reference>
<sequence>MNRTIARLTLATLFGHRRGVLLFILPAVFVGLCVLLALTVDDKDGLAPAMLQQFGLAVILPLVALIAGTGVIATEIDDGSIVYLLSKPIQRSTIILTKVAVAVAVILALGAVPMVLAGIVLDPGDVRTALAFGAGALVAGIAYTAIFVPLSVLSGNAVTIGLIYTLLWESVMGQYVDGAKVLSVQQWSLAVVEHLSNVPTIEAATELPISLILLVAVTAAGLTLAITKLRTLVLSSAE</sequence>
<protein>
    <submittedName>
        <fullName evidence="2">ABC-2 type transport system permease protein</fullName>
    </submittedName>
</protein>
<evidence type="ECO:0000313" key="3">
    <source>
        <dbReference type="Proteomes" id="UP000318380"/>
    </source>
</evidence>
<feature type="transmembrane region" description="Helical" evidence="1">
    <location>
        <begin position="129"/>
        <end position="150"/>
    </location>
</feature>
<dbReference type="OrthoDB" id="5146799at2"/>
<keyword evidence="1" id="KW-0812">Transmembrane</keyword>